<feature type="compositionally biased region" description="Basic and acidic residues" evidence="1">
    <location>
        <begin position="120"/>
        <end position="132"/>
    </location>
</feature>
<feature type="compositionally biased region" description="Acidic residues" evidence="1">
    <location>
        <begin position="82"/>
        <end position="109"/>
    </location>
</feature>
<feature type="chain" id="PRO_5040247006" evidence="2">
    <location>
        <begin position="23"/>
        <end position="1539"/>
    </location>
</feature>
<feature type="region of interest" description="Disordered" evidence="1">
    <location>
        <begin position="525"/>
        <end position="549"/>
    </location>
</feature>
<keyword evidence="4" id="KW-1185">Reference proteome</keyword>
<evidence type="ECO:0000313" key="3">
    <source>
        <dbReference type="EMBL" id="CAB9503823.1"/>
    </source>
</evidence>
<gene>
    <name evidence="3" type="ORF">SEMRO_177_G077780.1</name>
</gene>
<evidence type="ECO:0000256" key="2">
    <source>
        <dbReference type="SAM" id="SignalP"/>
    </source>
</evidence>
<feature type="signal peptide" evidence="2">
    <location>
        <begin position="1"/>
        <end position="22"/>
    </location>
</feature>
<dbReference type="Proteomes" id="UP001153069">
    <property type="component" value="Unassembled WGS sequence"/>
</dbReference>
<sequence>MAFRGSTYYCVVILILWVSSTCESCHGTAAFWKRNQLPRKIVSYGGTVNRLWWWKQTRSAKLDLTKYYLECRGGSDFSDCSSSDEEEEEGEYSESSEEEEEDLLEETEPAESVPPEIMESEQKPDPETKQLENDNTLLPDHTTNNNNLESRIWHTSDMLQNLVARSAVKSPESVSHRELITKRANDYLDDLMTKRREQQQVNNNSNNGKQQQQPPKLPHPKKVLHYLAPKIPAIKHSPDVNLKIVTARSDIDSGVAACLIGTLARVCEVYDRQVLLQNRKLVVVSESSKQQHNSKAPSVSASVDLVKDRRFEQVVECLLCGVDVKKRKRENLTHFLDAKKKRQEEDDVVEQDIVEDIIEGSGEQVTVREGLSIRDACRAAWGLAILGAHHRERLGGTKVTDLLMALSLRIRELLLSRLQMFLQGDLMEDLIIKNTDDANWKPPSPEQRVDEMAEELAEDSAAAMWAFACVRACTGMRSAPLFETCCAILCQDPVDMRKRAQAKNEDASVNDLLSRLAHSEAKILLEEETNNSTQSQSETPKSTGKTTTVSENKDALIDWLSPNELTDVLWALALHGHSDGSVREDTVLSENAGTLKDIAFDRLMVFLRKDCALVALRNEQRKQDEQRKQAEESRVETEINLNLSTEEVVTNEGETVTVQVVDAAALLASEKAALVAAADSAGAPPSMNVDNDDEVAAAYEAIVSQSSQELAVKAKETASAPQDVLLAEDTIEAGGLNDDGTTGNGNSEESTAAVTDRLYFSAHDLCSLAWAVTELRDSLRFQIVDLVINIFLGLGEESFDDLSGADLSNLAWACARHTNDARPWSSEKENPGCLQLGIWVVRRALIASGGHDGGHDLAQPIHMLDPFQPPELSRLMWAVASLVATFADRNDHFPDIEDLAMHALISAGSNLSMFSPEDLVRIFWAFLEVCDMDETLSQPGVADALGKVFSTIESSIIRWERGHLSQKVEDDAEEDTRGGFDRLTSLFLRPSLSQKMLDELIEEYNDIEEEEGKVVTMLADGKKRLPRLRDLGIDPATLTKAAGSFARLTVSHSNMRGSPILTRVTLKLLTSKNGRLLQEFSMCNLIRACEAAAINEAVGRGEDLVVGQFARRFLQLLNEANDASEGATDSKATSDLKLSSASPEEIATLLWSLGELGARHFVSDKDKQSAYRKLRLVVESPLLTDDQIQCFSTTSALQALRGLVTLNAMRSDKLSLLKVLKLIEPQLPSIRNERDLCEVAESLAAIRRVLAMEDPPLSHEDEALNVTKNVEDDETVDLNATVTENVNVTDDCNETDHSKNATMTVTPSDSELLQETSSRMLSTVARYAAERVTNLRAGSLCRLLVVYSLLPFQADDFINACELEVARRQALLEEASSASSVEDLLRQAAQLAVAANATLLGLKTYGEDDADGSSPVAALKKGIMSLFSSSSSSPDEDEDSKQEMASNEAIVQRFTNEVGSLFQRVTAVDTCMEQIGIASNVHTDTALQKIMEGANFELGRCHELIDNYRRIEFSTGRRKSRYDYDRDIGKRLLSRLIPR</sequence>
<dbReference type="EMBL" id="CAICTM010000176">
    <property type="protein sequence ID" value="CAB9503823.1"/>
    <property type="molecule type" value="Genomic_DNA"/>
</dbReference>
<evidence type="ECO:0000313" key="4">
    <source>
        <dbReference type="Proteomes" id="UP001153069"/>
    </source>
</evidence>
<feature type="compositionally biased region" description="Polar residues" evidence="1">
    <location>
        <begin position="133"/>
        <end position="147"/>
    </location>
</feature>
<feature type="compositionally biased region" description="Polar residues" evidence="1">
    <location>
        <begin position="530"/>
        <end position="549"/>
    </location>
</feature>
<keyword evidence="2" id="KW-0732">Signal</keyword>
<feature type="region of interest" description="Disordered" evidence="1">
    <location>
        <begin position="77"/>
        <end position="147"/>
    </location>
</feature>
<feature type="region of interest" description="Disordered" evidence="1">
    <location>
        <begin position="200"/>
        <end position="220"/>
    </location>
</feature>
<organism evidence="3 4">
    <name type="scientific">Seminavis robusta</name>
    <dbReference type="NCBI Taxonomy" id="568900"/>
    <lineage>
        <taxon>Eukaryota</taxon>
        <taxon>Sar</taxon>
        <taxon>Stramenopiles</taxon>
        <taxon>Ochrophyta</taxon>
        <taxon>Bacillariophyta</taxon>
        <taxon>Bacillariophyceae</taxon>
        <taxon>Bacillariophycidae</taxon>
        <taxon>Naviculales</taxon>
        <taxon>Naviculaceae</taxon>
        <taxon>Seminavis</taxon>
    </lineage>
</organism>
<feature type="compositionally biased region" description="Low complexity" evidence="1">
    <location>
        <begin position="200"/>
        <end position="214"/>
    </location>
</feature>
<name>A0A9N8DIX4_9STRA</name>
<reference evidence="3" key="1">
    <citation type="submission" date="2020-06" db="EMBL/GenBank/DDBJ databases">
        <authorList>
            <consortium name="Plant Systems Biology data submission"/>
        </authorList>
    </citation>
    <scope>NUCLEOTIDE SEQUENCE</scope>
    <source>
        <strain evidence="3">D6</strain>
    </source>
</reference>
<accession>A0A9N8DIX4</accession>
<dbReference type="OrthoDB" id="42265at2759"/>
<proteinExistence type="predicted"/>
<protein>
    <submittedName>
        <fullName evidence="3">Uncharacterized protein</fullName>
    </submittedName>
</protein>
<evidence type="ECO:0000256" key="1">
    <source>
        <dbReference type="SAM" id="MobiDB-lite"/>
    </source>
</evidence>
<comment type="caution">
    <text evidence="3">The sequence shown here is derived from an EMBL/GenBank/DDBJ whole genome shotgun (WGS) entry which is preliminary data.</text>
</comment>